<dbReference type="OrthoDB" id="1263655at2"/>
<protein>
    <submittedName>
        <fullName evidence="1">Uncharacterized protein</fullName>
    </submittedName>
</protein>
<dbReference type="EMBL" id="FQUT01000012">
    <property type="protein sequence ID" value="SHG27118.1"/>
    <property type="molecule type" value="Genomic_DNA"/>
</dbReference>
<dbReference type="RefSeq" id="WP_072961670.1">
    <property type="nucleotide sequence ID" value="NZ_FQUT01000012.1"/>
</dbReference>
<reference evidence="2" key="1">
    <citation type="submission" date="2016-11" db="EMBL/GenBank/DDBJ databases">
        <authorList>
            <person name="Varghese N."/>
            <person name="Submissions S."/>
        </authorList>
    </citation>
    <scope>NUCLEOTIDE SEQUENCE [LARGE SCALE GENOMIC DNA]</scope>
    <source>
        <strain evidence="2">DSM 27619</strain>
    </source>
</reference>
<organism evidence="1 2">
    <name type="scientific">Chryseobacterium arachidis</name>
    <dbReference type="NCBI Taxonomy" id="1416778"/>
    <lineage>
        <taxon>Bacteria</taxon>
        <taxon>Pseudomonadati</taxon>
        <taxon>Bacteroidota</taxon>
        <taxon>Flavobacteriia</taxon>
        <taxon>Flavobacteriales</taxon>
        <taxon>Weeksellaceae</taxon>
        <taxon>Chryseobacterium group</taxon>
        <taxon>Chryseobacterium</taxon>
    </lineage>
</organism>
<dbReference type="AlphaFoldDB" id="A0A1M5IFK2"/>
<evidence type="ECO:0000313" key="1">
    <source>
        <dbReference type="EMBL" id="SHG27118.1"/>
    </source>
</evidence>
<name>A0A1M5IFK2_9FLAO</name>
<dbReference type="Proteomes" id="UP000184518">
    <property type="component" value="Unassembled WGS sequence"/>
</dbReference>
<proteinExistence type="predicted"/>
<gene>
    <name evidence="1" type="ORF">SAMN05443633_112120</name>
</gene>
<evidence type="ECO:0000313" key="2">
    <source>
        <dbReference type="Proteomes" id="UP000184518"/>
    </source>
</evidence>
<sequence length="86" mass="10374">MEDTIGLLEEYFDKKKFRVTYKQQDYDIVLLKKDLIQGTSEINIFLDGVVQKLVKRDSRWSFDHGNDEELANDIWRVISLRYRIFN</sequence>
<accession>A0A1M5IFK2</accession>
<keyword evidence="2" id="KW-1185">Reference proteome</keyword>